<keyword evidence="3" id="KW-0804">Transcription</keyword>
<proteinExistence type="predicted"/>
<dbReference type="PROSITE" id="PS00041">
    <property type="entry name" value="HTH_ARAC_FAMILY_1"/>
    <property type="match status" value="1"/>
</dbReference>
<keyword evidence="6" id="KW-1185">Reference proteome</keyword>
<dbReference type="InterPro" id="IPR009057">
    <property type="entry name" value="Homeodomain-like_sf"/>
</dbReference>
<dbReference type="Pfam" id="PF12833">
    <property type="entry name" value="HTH_18"/>
    <property type="match status" value="1"/>
</dbReference>
<dbReference type="Pfam" id="PF02311">
    <property type="entry name" value="AraC_binding"/>
    <property type="match status" value="1"/>
</dbReference>
<dbReference type="PANTHER" id="PTHR43280:SF30">
    <property type="entry name" value="MMSAB OPERON REGULATORY PROTEIN"/>
    <property type="match status" value="1"/>
</dbReference>
<keyword evidence="2" id="KW-0238">DNA-binding</keyword>
<sequence>MKPVLQPIHIQYLMANESDHLWGNVITTVGFQHIGAHEPYPPANHPTRYLFSPQKGRLIEEFQLVYLVKGAGSFQSGSMKEMTVREGHAFLLFPGEWHNYHPDKETGWEEYWIGFNGTIMHERVRCGFFDRQKAVYDIGIQDEVIQLYRKAIETAQTEAAGFQQQLSGLVSNLLGHVYSLHKNASFEQTDVANKINKARMLLSEQYNVDIPLETLAQEVQMSYSWFRHSFKEYTGFSPNQYVLELRIQKSKALLTNSVLSIKEIAYEVGFNNSEYYATLFRRKTEMTPGEYRRFTQGKLVPQPVF</sequence>
<dbReference type="GO" id="GO:0003700">
    <property type="term" value="F:DNA-binding transcription factor activity"/>
    <property type="evidence" value="ECO:0007669"/>
    <property type="project" value="InterPro"/>
</dbReference>
<dbReference type="InterPro" id="IPR018062">
    <property type="entry name" value="HTH_AraC-typ_CS"/>
</dbReference>
<dbReference type="PRINTS" id="PR00032">
    <property type="entry name" value="HTHARAC"/>
</dbReference>
<dbReference type="SUPFAM" id="SSF46689">
    <property type="entry name" value="Homeodomain-like"/>
    <property type="match status" value="2"/>
</dbReference>
<feature type="domain" description="HTH araC/xylS-type" evidence="4">
    <location>
        <begin position="196"/>
        <end position="294"/>
    </location>
</feature>
<dbReference type="Proteomes" id="UP000290545">
    <property type="component" value="Unassembled WGS sequence"/>
</dbReference>
<evidence type="ECO:0000256" key="3">
    <source>
        <dbReference type="ARBA" id="ARBA00023163"/>
    </source>
</evidence>
<gene>
    <name evidence="5" type="ORF">ESB13_08650</name>
</gene>
<evidence type="ECO:0000256" key="2">
    <source>
        <dbReference type="ARBA" id="ARBA00023125"/>
    </source>
</evidence>
<dbReference type="InterPro" id="IPR037923">
    <property type="entry name" value="HTH-like"/>
</dbReference>
<dbReference type="InterPro" id="IPR003313">
    <property type="entry name" value="AraC-bd"/>
</dbReference>
<dbReference type="SMART" id="SM00342">
    <property type="entry name" value="HTH_ARAC"/>
    <property type="match status" value="1"/>
</dbReference>
<evidence type="ECO:0000259" key="4">
    <source>
        <dbReference type="PROSITE" id="PS01124"/>
    </source>
</evidence>
<dbReference type="PROSITE" id="PS01124">
    <property type="entry name" value="HTH_ARAC_FAMILY_2"/>
    <property type="match status" value="1"/>
</dbReference>
<dbReference type="RefSeq" id="WP_129002598.1">
    <property type="nucleotide sequence ID" value="NZ_SDHZ01000001.1"/>
</dbReference>
<comment type="caution">
    <text evidence="5">The sequence shown here is derived from an EMBL/GenBank/DDBJ whole genome shotgun (WGS) entry which is preliminary data.</text>
</comment>
<accession>A0A4Q1DE30</accession>
<dbReference type="Gene3D" id="2.60.120.280">
    <property type="entry name" value="Regulatory protein AraC"/>
    <property type="match status" value="1"/>
</dbReference>
<dbReference type="OrthoDB" id="9782911at2"/>
<evidence type="ECO:0000256" key="1">
    <source>
        <dbReference type="ARBA" id="ARBA00023015"/>
    </source>
</evidence>
<protein>
    <submittedName>
        <fullName evidence="5">AraC family transcriptional regulator</fullName>
    </submittedName>
</protein>
<dbReference type="PANTHER" id="PTHR43280">
    <property type="entry name" value="ARAC-FAMILY TRANSCRIPTIONAL REGULATOR"/>
    <property type="match status" value="1"/>
</dbReference>
<dbReference type="Gene3D" id="1.10.10.60">
    <property type="entry name" value="Homeodomain-like"/>
    <property type="match status" value="2"/>
</dbReference>
<keyword evidence="1" id="KW-0805">Transcription regulation</keyword>
<dbReference type="GO" id="GO:0043565">
    <property type="term" value="F:sequence-specific DNA binding"/>
    <property type="evidence" value="ECO:0007669"/>
    <property type="project" value="InterPro"/>
</dbReference>
<dbReference type="EMBL" id="SDHZ01000001">
    <property type="protein sequence ID" value="RXK86849.1"/>
    <property type="molecule type" value="Genomic_DNA"/>
</dbReference>
<dbReference type="InterPro" id="IPR018060">
    <property type="entry name" value="HTH_AraC"/>
</dbReference>
<dbReference type="InterPro" id="IPR020449">
    <property type="entry name" value="Tscrpt_reg_AraC-type_HTH"/>
</dbReference>
<dbReference type="AlphaFoldDB" id="A0A4Q1DE30"/>
<organism evidence="5 6">
    <name type="scientific">Filimonas effusa</name>
    <dbReference type="NCBI Taxonomy" id="2508721"/>
    <lineage>
        <taxon>Bacteria</taxon>
        <taxon>Pseudomonadati</taxon>
        <taxon>Bacteroidota</taxon>
        <taxon>Chitinophagia</taxon>
        <taxon>Chitinophagales</taxon>
        <taxon>Chitinophagaceae</taxon>
        <taxon>Filimonas</taxon>
    </lineage>
</organism>
<name>A0A4Q1DE30_9BACT</name>
<dbReference type="SUPFAM" id="SSF51215">
    <property type="entry name" value="Regulatory protein AraC"/>
    <property type="match status" value="1"/>
</dbReference>
<reference evidence="5 6" key="1">
    <citation type="submission" date="2019-01" db="EMBL/GenBank/DDBJ databases">
        <title>Filimonas sp. strain TTM-71.</title>
        <authorList>
            <person name="Chen W.-M."/>
        </authorList>
    </citation>
    <scope>NUCLEOTIDE SEQUENCE [LARGE SCALE GENOMIC DNA]</scope>
    <source>
        <strain evidence="5 6">TTM-71</strain>
    </source>
</reference>
<evidence type="ECO:0000313" key="6">
    <source>
        <dbReference type="Proteomes" id="UP000290545"/>
    </source>
</evidence>
<evidence type="ECO:0000313" key="5">
    <source>
        <dbReference type="EMBL" id="RXK86849.1"/>
    </source>
</evidence>